<evidence type="ECO:0000313" key="1">
    <source>
        <dbReference type="EMBL" id="KKK75410.1"/>
    </source>
</evidence>
<feature type="non-terminal residue" evidence="1">
    <location>
        <position position="62"/>
    </location>
</feature>
<protein>
    <submittedName>
        <fullName evidence="1">Uncharacterized protein</fullName>
    </submittedName>
</protein>
<sequence>MLGTFGAMSEARDDGFPFDGNRERELHRLIAAYCAGVVLNVAPKIPAPIIQRRHRYGYRGVL</sequence>
<reference evidence="1" key="1">
    <citation type="journal article" date="2015" name="Nature">
        <title>Complex archaea that bridge the gap between prokaryotes and eukaryotes.</title>
        <authorList>
            <person name="Spang A."/>
            <person name="Saw J.H."/>
            <person name="Jorgensen S.L."/>
            <person name="Zaremba-Niedzwiedzka K."/>
            <person name="Martijn J."/>
            <person name="Lind A.E."/>
            <person name="van Eijk R."/>
            <person name="Schleper C."/>
            <person name="Guy L."/>
            <person name="Ettema T.J."/>
        </authorList>
    </citation>
    <scope>NUCLEOTIDE SEQUENCE</scope>
</reference>
<proteinExistence type="predicted"/>
<gene>
    <name evidence="1" type="ORF">LCGC14_2873960</name>
</gene>
<accession>A0A0F8YNX4</accession>
<name>A0A0F8YNX4_9ZZZZ</name>
<comment type="caution">
    <text evidence="1">The sequence shown here is derived from an EMBL/GenBank/DDBJ whole genome shotgun (WGS) entry which is preliminary data.</text>
</comment>
<dbReference type="AlphaFoldDB" id="A0A0F8YNX4"/>
<dbReference type="EMBL" id="LAZR01055877">
    <property type="protein sequence ID" value="KKK75410.1"/>
    <property type="molecule type" value="Genomic_DNA"/>
</dbReference>
<organism evidence="1">
    <name type="scientific">marine sediment metagenome</name>
    <dbReference type="NCBI Taxonomy" id="412755"/>
    <lineage>
        <taxon>unclassified sequences</taxon>
        <taxon>metagenomes</taxon>
        <taxon>ecological metagenomes</taxon>
    </lineage>
</organism>